<organism evidence="1 2">
    <name type="scientific">Clitoria ternatea</name>
    <name type="common">Butterfly pea</name>
    <dbReference type="NCBI Taxonomy" id="43366"/>
    <lineage>
        <taxon>Eukaryota</taxon>
        <taxon>Viridiplantae</taxon>
        <taxon>Streptophyta</taxon>
        <taxon>Embryophyta</taxon>
        <taxon>Tracheophyta</taxon>
        <taxon>Spermatophyta</taxon>
        <taxon>Magnoliopsida</taxon>
        <taxon>eudicotyledons</taxon>
        <taxon>Gunneridae</taxon>
        <taxon>Pentapetalae</taxon>
        <taxon>rosids</taxon>
        <taxon>fabids</taxon>
        <taxon>Fabales</taxon>
        <taxon>Fabaceae</taxon>
        <taxon>Papilionoideae</taxon>
        <taxon>50 kb inversion clade</taxon>
        <taxon>NPAAA clade</taxon>
        <taxon>indigoferoid/millettioid clade</taxon>
        <taxon>Phaseoleae</taxon>
        <taxon>Clitoria</taxon>
    </lineage>
</organism>
<protein>
    <submittedName>
        <fullName evidence="1">Uncharacterized protein</fullName>
    </submittedName>
</protein>
<name>A0AAN9IRY4_CLITE</name>
<keyword evidence="2" id="KW-1185">Reference proteome</keyword>
<accession>A0AAN9IRY4</accession>
<dbReference type="AlphaFoldDB" id="A0AAN9IRY4"/>
<sequence>MVPSISRFNKEKDFNLKLTTSRPWEMPHSFFLSLFHADHHVSRGESIHGARNPREAKTFQKVPPNSWPEINGGCSGQQDATCQWNHGTFRKTLREFMLRETTENKGKVWNFIALGC</sequence>
<reference evidence="1 2" key="1">
    <citation type="submission" date="2024-01" db="EMBL/GenBank/DDBJ databases">
        <title>The genomes of 5 underutilized Papilionoideae crops provide insights into root nodulation and disease resistance.</title>
        <authorList>
            <person name="Yuan L."/>
        </authorList>
    </citation>
    <scope>NUCLEOTIDE SEQUENCE [LARGE SCALE GENOMIC DNA]</scope>
    <source>
        <strain evidence="1">LY-2023</strain>
        <tissue evidence="1">Leaf</tissue>
    </source>
</reference>
<evidence type="ECO:0000313" key="1">
    <source>
        <dbReference type="EMBL" id="KAK7285165.1"/>
    </source>
</evidence>
<proteinExistence type="predicted"/>
<dbReference type="Proteomes" id="UP001359559">
    <property type="component" value="Unassembled WGS sequence"/>
</dbReference>
<evidence type="ECO:0000313" key="2">
    <source>
        <dbReference type="Proteomes" id="UP001359559"/>
    </source>
</evidence>
<comment type="caution">
    <text evidence="1">The sequence shown here is derived from an EMBL/GenBank/DDBJ whole genome shotgun (WGS) entry which is preliminary data.</text>
</comment>
<dbReference type="EMBL" id="JAYKXN010000005">
    <property type="protein sequence ID" value="KAK7285165.1"/>
    <property type="molecule type" value="Genomic_DNA"/>
</dbReference>
<gene>
    <name evidence="1" type="ORF">RJT34_19926</name>
</gene>